<evidence type="ECO:0000256" key="3">
    <source>
        <dbReference type="ARBA" id="ARBA00022485"/>
    </source>
</evidence>
<feature type="domain" description="DNA replication factor Dna2 N-terminal" evidence="23">
    <location>
        <begin position="347"/>
        <end position="544"/>
    </location>
</feature>
<dbReference type="CDD" id="cd18041">
    <property type="entry name" value="DEXXQc_DNA2"/>
    <property type="match status" value="1"/>
</dbReference>
<evidence type="ECO:0000259" key="24">
    <source>
        <dbReference type="Pfam" id="PF13086"/>
    </source>
</evidence>
<evidence type="ECO:0000256" key="8">
    <source>
        <dbReference type="ARBA" id="ARBA00022759"/>
    </source>
</evidence>
<feature type="compositionally biased region" description="Polar residues" evidence="21">
    <location>
        <begin position="91"/>
        <end position="107"/>
    </location>
</feature>
<keyword evidence="15 20" id="KW-0238">DNA-binding</keyword>
<keyword evidence="10 20" id="KW-0378">Hydrolase</keyword>
<evidence type="ECO:0000256" key="5">
    <source>
        <dbReference type="ARBA" id="ARBA00022722"/>
    </source>
</evidence>
<dbReference type="InterPro" id="IPR014808">
    <property type="entry name" value="DNA_replication_fac_Dna2_N"/>
</dbReference>
<dbReference type="GO" id="GO:0005634">
    <property type="term" value="C:nucleus"/>
    <property type="evidence" value="ECO:0007669"/>
    <property type="project" value="UniProtKB-SubCell"/>
</dbReference>
<dbReference type="CDD" id="cd18808">
    <property type="entry name" value="SF1_C_Upf1"/>
    <property type="match status" value="1"/>
</dbReference>
<dbReference type="GO" id="GO:0006281">
    <property type="term" value="P:DNA repair"/>
    <property type="evidence" value="ECO:0007669"/>
    <property type="project" value="UniProtKB-KW"/>
</dbReference>
<protein>
    <recommendedName>
        <fullName evidence="20">DNA replication ATP-dependent helicase/nuclease</fullName>
        <ecNumber evidence="20">3.1.-.-</ecNumber>
        <ecNumber evidence="20">3.6.4.12</ecNumber>
    </recommendedName>
</protein>
<dbReference type="Pfam" id="PF01930">
    <property type="entry name" value="Cas_Cas4"/>
    <property type="match status" value="1"/>
</dbReference>
<dbReference type="GO" id="GO:0051539">
    <property type="term" value="F:4 iron, 4 sulfur cluster binding"/>
    <property type="evidence" value="ECO:0007669"/>
    <property type="project" value="UniProtKB-UniRule"/>
</dbReference>
<feature type="region of interest" description="Disordered" evidence="21">
    <location>
        <begin position="85"/>
        <end position="107"/>
    </location>
</feature>
<evidence type="ECO:0000256" key="10">
    <source>
        <dbReference type="ARBA" id="ARBA00022801"/>
    </source>
</evidence>
<keyword evidence="13 20" id="KW-0408">Iron</keyword>
<keyword evidence="6 20" id="KW-0479">Metal-binding</keyword>
<evidence type="ECO:0000259" key="25">
    <source>
        <dbReference type="Pfam" id="PF13087"/>
    </source>
</evidence>
<comment type="function">
    <text evidence="20">Key enzyme involved in DNA replication and DNA repair. Involved in Okazaki fragments processing by cleaving long flaps that escape FEN1: flaps that are longer than 27 nucleotides are coated by replication protein A complex (RPA), leading to recruit DNA2 which cleaves the flap until it is too short to bind RPA and becomes a substrate for FEN1. Also involved in 5'-end resection of DNA during double-strand break (DSB) repair by mediating the cleavage of 5'-ssDNA.</text>
</comment>
<dbReference type="PANTHER" id="PTHR10887:SF433">
    <property type="entry name" value="DNA REPLICATION ATP-DEPENDENT HELICASE_NUCLEASE DNA2"/>
    <property type="match status" value="1"/>
</dbReference>
<dbReference type="Pfam" id="PF08696">
    <property type="entry name" value="Dna2"/>
    <property type="match status" value="1"/>
</dbReference>
<keyword evidence="27" id="KW-1185">Reference proteome</keyword>
<dbReference type="GO" id="GO:0005737">
    <property type="term" value="C:cytoplasm"/>
    <property type="evidence" value="ECO:0007669"/>
    <property type="project" value="TreeGrafter"/>
</dbReference>
<keyword evidence="16 20" id="KW-0234">DNA repair</keyword>
<dbReference type="EMBL" id="JAHMUF010000022">
    <property type="protein sequence ID" value="KAG7191852.1"/>
    <property type="molecule type" value="Genomic_DNA"/>
</dbReference>
<organism evidence="26 27">
    <name type="scientific">Scheffersomyces spartinae</name>
    <dbReference type="NCBI Taxonomy" id="45513"/>
    <lineage>
        <taxon>Eukaryota</taxon>
        <taxon>Fungi</taxon>
        <taxon>Dikarya</taxon>
        <taxon>Ascomycota</taxon>
        <taxon>Saccharomycotina</taxon>
        <taxon>Pichiomycetes</taxon>
        <taxon>Debaryomycetaceae</taxon>
        <taxon>Scheffersomyces</taxon>
    </lineage>
</organism>
<dbReference type="Gene3D" id="3.40.50.300">
    <property type="entry name" value="P-loop containing nucleotide triphosphate hydrolases"/>
    <property type="match status" value="2"/>
</dbReference>
<evidence type="ECO:0000256" key="19">
    <source>
        <dbReference type="ARBA" id="ARBA00047995"/>
    </source>
</evidence>
<dbReference type="FunFam" id="3.40.50.300:FF:000789">
    <property type="entry name" value="DNA replication ATP-dependent helicase/nuclease DNA2"/>
    <property type="match status" value="1"/>
</dbReference>
<sequence>MEKRSLSLSPQKPVKKSKAASEKRTRYFFAPINTIVGGGSNRVKEEEGGGGSKETECKATSASTRTKDNYEKLVKALQSSDDSFDGIRWKQSPNRNEVGDTNSSPLNKGTIEVINNSNNNNNTNISQALTNDMMFHKYGFGFSNIGGGGHELHHVNKLDRKTKLYKEESRSNGGSLKNWLTKLEESNQHEEVKSAPTDSINSILLDDMSFGDFSDSTNNCSSPLKAANLQQQQTDTDDEDSSDFSNNSELDQLLLGSIPSQKRPVLNKTSLSSSSSCDLERARSFHDGVKRFEQLQLASFNEKTLDFTPEISFHREGFNRYQIKSITTSSYTFQNHKRDQLVLDIINSEKKTRKLLLRGQYLSLSFEVNDIIHVIITDPMHPNLIDDEKNLLIWHPDVLISATTVAELLYCERKTILKSRFTFPGEVLPVLIIGIITHRIFQDCIMNGVWTNEYMNSLLDEEIENYLEQIFTIDSDVNIVRNEVTACFPYLESWFQKYYKTQPSSSIPKSGGKQVKFALEKAMAVEENIWSPMYGIKGMVDGTLMAKVDDGSYLLPMEIKSGRPNISHLAQSSLYTLLFADRYDVDVKGFLLVYTKEKLTKYEETRHSDLKSLVNLRNKLALFFKSDIEKYPGLLKLSLCDRCEVQSYCMTINKLSEDGTAELSGIDSSLYESLTEHLNDKPLYKQFYKHWIDLISKEEFHMWKSQRDLWQMTAQDREATDGKGIGGLKITGCVQSPPQEFNYTFMRLDKSADRSFMASQLLKTDKIIISDEKGHFGLGQGFVSKIGRDFIVVTTRRLLFNTEYKEEHKGEHTITTLTQSQVRTPFRIDKDPVFHGLGLARFNILNLFTSDGDSKRRSLIVELQKPVFDEALSVTPPEGLNKAQGEAFNKVITSKDYALILGMPGTGKTTVIVHLIKYLVSQGKSILLTAYTHSAVDNILLKIIGDDDVDNDEDGIDILRVGPVSRVHTKIQRFVLNSNEKTKVDSYESFQRFYLKPLVVATTCLGVSDLTFNMRRQFDYCIIDEASQVSLPVSIGPLRFCKTFVLVGDHFQLPPLVQHPNPQVRMDLSTSLFKLLATKHPESVVELTQQYRMNQDIMKLTNVLIYEHKLKCGSEAVASRQLEIKCPRKIDTNCASTSKADQWFEWITNVKNSVLFLDHDLSGACMETKLGDKIENPGEALLIKQIVMGLVSCGVRQQSIGVLSLYRAQLRLLKRDLKSYPEVEILTADQYQGRDKDCIIISLVRSNTEKTVGDLLQEWRRVNVAITRAKSKLVILGSRSTLMGCQTTKAFVQLLEDNHWVYQLPSNASTVYSFESSSQQP</sequence>
<keyword evidence="8" id="KW-0255">Endonuclease</keyword>
<dbReference type="InterPro" id="IPR041677">
    <property type="entry name" value="DNA2/NAM7_AAA_11"/>
</dbReference>
<evidence type="ECO:0000256" key="6">
    <source>
        <dbReference type="ARBA" id="ARBA00022723"/>
    </source>
</evidence>
<reference evidence="26" key="1">
    <citation type="submission" date="2021-03" db="EMBL/GenBank/DDBJ databases">
        <authorList>
            <person name="Palmer J.M."/>
        </authorList>
    </citation>
    <scope>NUCLEOTIDE SEQUENCE</scope>
    <source>
        <strain evidence="26">ARV_011</strain>
    </source>
</reference>
<feature type="compositionally biased region" description="Polar residues" evidence="21">
    <location>
        <begin position="1"/>
        <end position="10"/>
    </location>
</feature>
<dbReference type="InterPro" id="IPR041679">
    <property type="entry name" value="DNA2/NAM7-like_C"/>
</dbReference>
<evidence type="ECO:0000256" key="14">
    <source>
        <dbReference type="ARBA" id="ARBA00023014"/>
    </source>
</evidence>
<feature type="domain" description="DNA2/NAM7 helicase helicase" evidence="24">
    <location>
        <begin position="999"/>
        <end position="1058"/>
    </location>
</feature>
<evidence type="ECO:0000256" key="1">
    <source>
        <dbReference type="ARBA" id="ARBA00001966"/>
    </source>
</evidence>
<feature type="compositionally biased region" description="Basic and acidic residues" evidence="21">
    <location>
        <begin position="42"/>
        <end position="57"/>
    </location>
</feature>
<proteinExistence type="inferred from homology"/>
<comment type="catalytic activity">
    <reaction evidence="19 20">
        <text>ATP + H2O = ADP + phosphate + H(+)</text>
        <dbReference type="Rhea" id="RHEA:13065"/>
        <dbReference type="ChEBI" id="CHEBI:15377"/>
        <dbReference type="ChEBI" id="CHEBI:15378"/>
        <dbReference type="ChEBI" id="CHEBI:30616"/>
        <dbReference type="ChEBI" id="CHEBI:43474"/>
        <dbReference type="ChEBI" id="CHEBI:456216"/>
        <dbReference type="EC" id="3.6.4.12"/>
    </reaction>
</comment>
<keyword evidence="3 20" id="KW-0004">4Fe-4S</keyword>
<keyword evidence="20" id="KW-0158">Chromosome</keyword>
<dbReference type="EC" id="3.1.-.-" evidence="20"/>
<comment type="cofactor">
    <cofactor evidence="1">
        <name>[4Fe-4S] cluster</name>
        <dbReference type="ChEBI" id="CHEBI:49883"/>
    </cofactor>
</comment>
<feature type="region of interest" description="Disordered" evidence="21">
    <location>
        <begin position="221"/>
        <end position="246"/>
    </location>
</feature>
<dbReference type="GO" id="GO:0003677">
    <property type="term" value="F:DNA binding"/>
    <property type="evidence" value="ECO:0007669"/>
    <property type="project" value="UniProtKB-UniRule"/>
</dbReference>
<evidence type="ECO:0000259" key="23">
    <source>
        <dbReference type="Pfam" id="PF08696"/>
    </source>
</evidence>
<dbReference type="EC" id="3.6.4.12" evidence="20"/>
<dbReference type="RefSeq" id="XP_043047404.1">
    <property type="nucleotide sequence ID" value="XM_043193395.1"/>
</dbReference>
<evidence type="ECO:0000313" key="26">
    <source>
        <dbReference type="EMBL" id="KAG7191852.1"/>
    </source>
</evidence>
<comment type="similarity">
    <text evidence="2 20">Belongs to the DNA2/NAM7 helicase family.</text>
</comment>
<keyword evidence="9 20" id="KW-0227">DNA damage</keyword>
<dbReference type="GO" id="GO:0071932">
    <property type="term" value="P:replication fork reversal"/>
    <property type="evidence" value="ECO:0007669"/>
    <property type="project" value="TreeGrafter"/>
</dbReference>
<keyword evidence="12 20" id="KW-0067">ATP-binding</keyword>
<evidence type="ECO:0000256" key="16">
    <source>
        <dbReference type="ARBA" id="ARBA00023204"/>
    </source>
</evidence>
<dbReference type="InterPro" id="IPR045055">
    <property type="entry name" value="DNA2/NAM7-like"/>
</dbReference>
<name>A0A9P7V5W2_9ASCO</name>
<evidence type="ECO:0000256" key="11">
    <source>
        <dbReference type="ARBA" id="ARBA00022806"/>
    </source>
</evidence>
<dbReference type="Gene3D" id="3.90.320.10">
    <property type="match status" value="1"/>
</dbReference>
<accession>A0A9P7V5W2</accession>
<evidence type="ECO:0000313" key="27">
    <source>
        <dbReference type="Proteomes" id="UP000790833"/>
    </source>
</evidence>
<evidence type="ECO:0000256" key="2">
    <source>
        <dbReference type="ARBA" id="ARBA00007913"/>
    </source>
</evidence>
<evidence type="ECO:0000256" key="4">
    <source>
        <dbReference type="ARBA" id="ARBA00022705"/>
    </source>
</evidence>
<evidence type="ECO:0000256" key="13">
    <source>
        <dbReference type="ARBA" id="ARBA00023004"/>
    </source>
</evidence>
<keyword evidence="17 20" id="KW-0539">Nucleus</keyword>
<dbReference type="GO" id="GO:0017108">
    <property type="term" value="F:5'-flap endonuclease activity"/>
    <property type="evidence" value="ECO:0007669"/>
    <property type="project" value="UniProtKB-UniRule"/>
</dbReference>
<dbReference type="Proteomes" id="UP000790833">
    <property type="component" value="Unassembled WGS sequence"/>
</dbReference>
<evidence type="ECO:0000256" key="12">
    <source>
        <dbReference type="ARBA" id="ARBA00022840"/>
    </source>
</evidence>
<keyword evidence="7 20" id="KW-0547">Nucleotide-binding</keyword>
<evidence type="ECO:0000256" key="15">
    <source>
        <dbReference type="ARBA" id="ARBA00023125"/>
    </source>
</evidence>
<evidence type="ECO:0000256" key="9">
    <source>
        <dbReference type="ARBA" id="ARBA00022763"/>
    </source>
</evidence>
<comment type="subcellular location">
    <subcellularLocation>
        <location evidence="20">Nucleus</location>
    </subcellularLocation>
    <subcellularLocation>
        <location evidence="20">Chromosome</location>
    </subcellularLocation>
</comment>
<evidence type="ECO:0000256" key="21">
    <source>
        <dbReference type="SAM" id="MobiDB-lite"/>
    </source>
</evidence>
<dbReference type="Pfam" id="PF13087">
    <property type="entry name" value="AAA_12"/>
    <property type="match status" value="1"/>
</dbReference>
<dbReference type="SUPFAM" id="SSF52540">
    <property type="entry name" value="P-loop containing nucleoside triphosphate hydrolases"/>
    <property type="match status" value="1"/>
</dbReference>
<feature type="region of interest" description="Disordered" evidence="21">
    <location>
        <begin position="35"/>
        <end position="63"/>
    </location>
</feature>
<dbReference type="InterPro" id="IPR027417">
    <property type="entry name" value="P-loop_NTPase"/>
</dbReference>
<dbReference type="InterPro" id="IPR022765">
    <property type="entry name" value="Dna2/Cas4_DUF83"/>
</dbReference>
<dbReference type="GO" id="GO:0005694">
    <property type="term" value="C:chromosome"/>
    <property type="evidence" value="ECO:0007669"/>
    <property type="project" value="UniProtKB-SubCell"/>
</dbReference>
<dbReference type="InterPro" id="IPR011604">
    <property type="entry name" value="PDDEXK-like_dom_sf"/>
</dbReference>
<evidence type="ECO:0000256" key="18">
    <source>
        <dbReference type="ARBA" id="ARBA00023268"/>
    </source>
</evidence>
<dbReference type="Pfam" id="PF13086">
    <property type="entry name" value="AAA_11"/>
    <property type="match status" value="2"/>
</dbReference>
<evidence type="ECO:0000259" key="22">
    <source>
        <dbReference type="Pfam" id="PF01930"/>
    </source>
</evidence>
<feature type="region of interest" description="Disordered" evidence="21">
    <location>
        <begin position="1"/>
        <end position="23"/>
    </location>
</feature>
<dbReference type="GO" id="GO:0017116">
    <property type="term" value="F:single-stranded DNA helicase activity"/>
    <property type="evidence" value="ECO:0007669"/>
    <property type="project" value="UniProtKB-UniRule"/>
</dbReference>
<keyword evidence="11 20" id="KW-0347">Helicase</keyword>
<dbReference type="GeneID" id="66116015"/>
<dbReference type="OrthoDB" id="6513042at2759"/>
<dbReference type="InterPro" id="IPR047187">
    <property type="entry name" value="SF1_C_Upf1"/>
</dbReference>
<feature type="domain" description="DUF83" evidence="22">
    <location>
        <begin position="550"/>
        <end position="650"/>
    </location>
</feature>
<keyword evidence="4 20" id="KW-0235">DNA replication</keyword>
<gene>
    <name evidence="26" type="primary">DNA2</name>
    <name evidence="26" type="ORF">KQ657_002641</name>
</gene>
<comment type="caution">
    <text evidence="26">The sequence shown here is derived from an EMBL/GenBank/DDBJ whole genome shotgun (WGS) entry which is preliminary data.</text>
</comment>
<dbReference type="GO" id="GO:0033567">
    <property type="term" value="P:DNA replication, Okazaki fragment processing"/>
    <property type="evidence" value="ECO:0007669"/>
    <property type="project" value="UniProtKB-UniRule"/>
</dbReference>
<dbReference type="PANTHER" id="PTHR10887">
    <property type="entry name" value="DNA2/NAM7 HELICASE FAMILY"/>
    <property type="match status" value="1"/>
</dbReference>
<keyword evidence="18 20" id="KW-0511">Multifunctional enzyme</keyword>
<keyword evidence="14 20" id="KW-0411">Iron-sulfur</keyword>
<keyword evidence="5 20" id="KW-0540">Nuclease</keyword>
<evidence type="ECO:0000256" key="20">
    <source>
        <dbReference type="RuleBase" id="RU367041"/>
    </source>
</evidence>
<dbReference type="GO" id="GO:0005524">
    <property type="term" value="F:ATP binding"/>
    <property type="evidence" value="ECO:0007669"/>
    <property type="project" value="UniProtKB-UniRule"/>
</dbReference>
<feature type="domain" description="DNA2/NAM7 helicase helicase" evidence="24">
    <location>
        <begin position="880"/>
        <end position="985"/>
    </location>
</feature>
<dbReference type="GO" id="GO:0046872">
    <property type="term" value="F:metal ion binding"/>
    <property type="evidence" value="ECO:0007669"/>
    <property type="project" value="UniProtKB-UniRule"/>
</dbReference>
<feature type="domain" description="DNA2/NAM7 helicase-like C-terminal" evidence="25">
    <location>
        <begin position="1068"/>
        <end position="1279"/>
    </location>
</feature>
<evidence type="ECO:0000256" key="7">
    <source>
        <dbReference type="ARBA" id="ARBA00022741"/>
    </source>
</evidence>
<evidence type="ECO:0000256" key="17">
    <source>
        <dbReference type="ARBA" id="ARBA00023242"/>
    </source>
</evidence>
<dbReference type="InterPro" id="IPR026851">
    <property type="entry name" value="Dna2/JHS1_DEXXQ-box"/>
</dbReference>